<dbReference type="Proteomes" id="UP000189475">
    <property type="component" value="Unassembled WGS sequence"/>
</dbReference>
<dbReference type="AlphaFoldDB" id="A0A1R4B3G9"/>
<dbReference type="GO" id="GO:0005886">
    <property type="term" value="C:plasma membrane"/>
    <property type="evidence" value="ECO:0007669"/>
    <property type="project" value="UniProtKB-SubCell"/>
</dbReference>
<feature type="transmembrane region" description="Helical" evidence="7">
    <location>
        <begin position="289"/>
        <end position="308"/>
    </location>
</feature>
<evidence type="ECO:0008006" key="10">
    <source>
        <dbReference type="Google" id="ProtNLM"/>
    </source>
</evidence>
<gene>
    <name evidence="8" type="ORF">VPAL9027_01427</name>
</gene>
<evidence type="ECO:0000256" key="5">
    <source>
        <dbReference type="ARBA" id="ARBA00022989"/>
    </source>
</evidence>
<dbReference type="InterPro" id="IPR011701">
    <property type="entry name" value="MFS"/>
</dbReference>
<feature type="transmembrane region" description="Helical" evidence="7">
    <location>
        <begin position="9"/>
        <end position="27"/>
    </location>
</feature>
<protein>
    <recommendedName>
        <fullName evidence="10">Major Facilitator Superfamily protein</fullName>
    </recommendedName>
</protein>
<keyword evidence="9" id="KW-1185">Reference proteome</keyword>
<evidence type="ECO:0000256" key="7">
    <source>
        <dbReference type="SAM" id="Phobius"/>
    </source>
</evidence>
<reference evidence="8 9" key="1">
    <citation type="submission" date="2017-02" db="EMBL/GenBank/DDBJ databases">
        <authorList>
            <person name="Peterson S.W."/>
        </authorList>
    </citation>
    <scope>NUCLEOTIDE SEQUENCE [LARGE SCALE GENOMIC DNA]</scope>
    <source>
        <strain evidence="8 9">CECT 9027</strain>
    </source>
</reference>
<sequence length="389" mass="43905">MKLNNKTKLFLFVMINSIGNWLTFTALSLKLLEEYGVEHVTIGLLIQSIPSVLLSKYVGRVSDQFSIKNLVIYSQVLLSLSILGIVLNDNIYMIYIMMIVSSVIRVFYTPVFNSLIGEFTATLASRTQFYTQLSAAGSFAIMASPALGAYISLEMGLNFLLIIDFFSYYVSLFFILDILRQQFNKKTATKSSSNLAFNFLHSPEKIKAIMIVWFLFLFSGAALNAVEFPALSFNGFEREQIGYIVAAWGVGGFMSLFLGNKINSVSSYLMSVVLILVYFVIIYSDNFNVVFFMFVIGGLSMTIISGITKSKIQNNIDAEDVLSISVWTYINKGTGLINVVIYVFFSISFFWFNECVSYLSFLGFSLIYVISYLIYSKYDVTVHQHRIDS</sequence>
<dbReference type="PANTHER" id="PTHR43266:SF2">
    <property type="entry name" value="MAJOR FACILITATOR SUPERFAMILY (MFS) PROFILE DOMAIN-CONTAINING PROTEIN"/>
    <property type="match status" value="1"/>
</dbReference>
<feature type="transmembrane region" description="Helical" evidence="7">
    <location>
        <begin position="265"/>
        <end position="283"/>
    </location>
</feature>
<feature type="transmembrane region" description="Helical" evidence="7">
    <location>
        <begin position="159"/>
        <end position="179"/>
    </location>
</feature>
<evidence type="ECO:0000256" key="1">
    <source>
        <dbReference type="ARBA" id="ARBA00004651"/>
    </source>
</evidence>
<keyword evidence="2" id="KW-0813">Transport</keyword>
<evidence type="ECO:0000313" key="8">
    <source>
        <dbReference type="EMBL" id="SJL83459.1"/>
    </source>
</evidence>
<evidence type="ECO:0000256" key="6">
    <source>
        <dbReference type="ARBA" id="ARBA00023136"/>
    </source>
</evidence>
<evidence type="ECO:0000256" key="3">
    <source>
        <dbReference type="ARBA" id="ARBA00022475"/>
    </source>
</evidence>
<dbReference type="PANTHER" id="PTHR43266">
    <property type="entry name" value="MACROLIDE-EFFLUX PROTEIN"/>
    <property type="match status" value="1"/>
</dbReference>
<feature type="transmembrane region" description="Helical" evidence="7">
    <location>
        <begin position="70"/>
        <end position="87"/>
    </location>
</feature>
<dbReference type="EMBL" id="FUFT01000002">
    <property type="protein sequence ID" value="SJL83459.1"/>
    <property type="molecule type" value="Genomic_DNA"/>
</dbReference>
<feature type="transmembrane region" description="Helical" evidence="7">
    <location>
        <begin position="93"/>
        <end position="112"/>
    </location>
</feature>
<dbReference type="Gene3D" id="1.20.1250.20">
    <property type="entry name" value="MFS general substrate transporter like domains"/>
    <property type="match status" value="1"/>
</dbReference>
<evidence type="ECO:0000256" key="4">
    <source>
        <dbReference type="ARBA" id="ARBA00022692"/>
    </source>
</evidence>
<dbReference type="GO" id="GO:0022857">
    <property type="term" value="F:transmembrane transporter activity"/>
    <property type="evidence" value="ECO:0007669"/>
    <property type="project" value="InterPro"/>
</dbReference>
<keyword evidence="6 7" id="KW-0472">Membrane</keyword>
<dbReference type="InterPro" id="IPR036259">
    <property type="entry name" value="MFS_trans_sf"/>
</dbReference>
<feature type="transmembrane region" description="Helical" evidence="7">
    <location>
        <begin position="240"/>
        <end position="258"/>
    </location>
</feature>
<accession>A0A1R4B3G9</accession>
<organism evidence="8 9">
    <name type="scientific">Vibrio palustris</name>
    <dbReference type="NCBI Taxonomy" id="1918946"/>
    <lineage>
        <taxon>Bacteria</taxon>
        <taxon>Pseudomonadati</taxon>
        <taxon>Pseudomonadota</taxon>
        <taxon>Gammaproteobacteria</taxon>
        <taxon>Vibrionales</taxon>
        <taxon>Vibrionaceae</taxon>
        <taxon>Vibrio</taxon>
    </lineage>
</organism>
<dbReference type="Pfam" id="PF07690">
    <property type="entry name" value="MFS_1"/>
    <property type="match status" value="1"/>
</dbReference>
<feature type="transmembrane region" description="Helical" evidence="7">
    <location>
        <begin position="208"/>
        <end position="228"/>
    </location>
</feature>
<dbReference type="STRING" id="1918946.VPAL9027_01427"/>
<dbReference type="RefSeq" id="WP_077313588.1">
    <property type="nucleotide sequence ID" value="NZ_AP024887.1"/>
</dbReference>
<dbReference type="SUPFAM" id="SSF103473">
    <property type="entry name" value="MFS general substrate transporter"/>
    <property type="match status" value="1"/>
</dbReference>
<evidence type="ECO:0000256" key="2">
    <source>
        <dbReference type="ARBA" id="ARBA00022448"/>
    </source>
</evidence>
<comment type="subcellular location">
    <subcellularLocation>
        <location evidence="1">Cell membrane</location>
        <topology evidence="1">Multi-pass membrane protein</topology>
    </subcellularLocation>
</comment>
<proteinExistence type="predicted"/>
<evidence type="ECO:0000313" key="9">
    <source>
        <dbReference type="Proteomes" id="UP000189475"/>
    </source>
</evidence>
<keyword evidence="4 7" id="KW-0812">Transmembrane</keyword>
<keyword evidence="5 7" id="KW-1133">Transmembrane helix</keyword>
<keyword evidence="3" id="KW-1003">Cell membrane</keyword>
<feature type="transmembrane region" description="Helical" evidence="7">
    <location>
        <begin position="133"/>
        <end position="153"/>
    </location>
</feature>
<feature type="transmembrane region" description="Helical" evidence="7">
    <location>
        <begin position="329"/>
        <end position="352"/>
    </location>
</feature>
<feature type="transmembrane region" description="Helical" evidence="7">
    <location>
        <begin position="358"/>
        <end position="375"/>
    </location>
</feature>
<feature type="transmembrane region" description="Helical" evidence="7">
    <location>
        <begin position="39"/>
        <end position="58"/>
    </location>
</feature>
<name>A0A1R4B3G9_9VIBR</name>